<gene>
    <name evidence="2" type="ORF">CC78DRAFT_568886</name>
</gene>
<reference evidence="3" key="1">
    <citation type="journal article" date="2020" name="Stud. Mycol.">
        <title>101 Dothideomycetes genomes: A test case for predicting lifestyles and emergence of pathogens.</title>
        <authorList>
            <person name="Haridas S."/>
            <person name="Albert R."/>
            <person name="Binder M."/>
            <person name="Bloem J."/>
            <person name="LaButti K."/>
            <person name="Salamov A."/>
            <person name="Andreopoulos B."/>
            <person name="Baker S."/>
            <person name="Barry K."/>
            <person name="Bills G."/>
            <person name="Bluhm B."/>
            <person name="Cannon C."/>
            <person name="Castanera R."/>
            <person name="Culley D."/>
            <person name="Daum C."/>
            <person name="Ezra D."/>
            <person name="Gonzalez J."/>
            <person name="Henrissat B."/>
            <person name="Kuo A."/>
            <person name="Liang C."/>
            <person name="Lipzen A."/>
            <person name="Lutzoni F."/>
            <person name="Magnuson J."/>
            <person name="Mondo S."/>
            <person name="Nolan M."/>
            <person name="Ohm R."/>
            <person name="Pangilinan J."/>
            <person name="Park H.-J."/>
            <person name="Ramirez L."/>
            <person name="Alfaro M."/>
            <person name="Sun H."/>
            <person name="Tritt A."/>
            <person name="Yoshinaga Y."/>
            <person name="Zwiers L.-H."/>
            <person name="Turgeon B."/>
            <person name="Goodwin S."/>
            <person name="Spatafora J."/>
            <person name="Crous P."/>
            <person name="Grigoriev I."/>
        </authorList>
    </citation>
    <scope>NUCLEOTIDE SEQUENCE [LARGE SCALE GENOMIC DNA]</scope>
    <source>
        <strain evidence="3">CBS 304.66</strain>
    </source>
</reference>
<evidence type="ECO:0000313" key="3">
    <source>
        <dbReference type="Proteomes" id="UP000800093"/>
    </source>
</evidence>
<feature type="compositionally biased region" description="Basic and acidic residues" evidence="1">
    <location>
        <begin position="427"/>
        <end position="443"/>
    </location>
</feature>
<accession>A0A9P4N2S7</accession>
<dbReference type="Proteomes" id="UP000800093">
    <property type="component" value="Unassembled WGS sequence"/>
</dbReference>
<protein>
    <submittedName>
        <fullName evidence="2">Uncharacterized protein</fullName>
    </submittedName>
</protein>
<organism evidence="2 3">
    <name type="scientific">Lojkania enalia</name>
    <dbReference type="NCBI Taxonomy" id="147567"/>
    <lineage>
        <taxon>Eukaryota</taxon>
        <taxon>Fungi</taxon>
        <taxon>Dikarya</taxon>
        <taxon>Ascomycota</taxon>
        <taxon>Pezizomycotina</taxon>
        <taxon>Dothideomycetes</taxon>
        <taxon>Pleosporomycetidae</taxon>
        <taxon>Pleosporales</taxon>
        <taxon>Pleosporales incertae sedis</taxon>
        <taxon>Lojkania</taxon>
    </lineage>
</organism>
<proteinExistence type="predicted"/>
<dbReference type="EMBL" id="ML986623">
    <property type="protein sequence ID" value="KAF2263682.1"/>
    <property type="molecule type" value="Genomic_DNA"/>
</dbReference>
<feature type="region of interest" description="Disordered" evidence="1">
    <location>
        <begin position="416"/>
        <end position="445"/>
    </location>
</feature>
<dbReference type="OrthoDB" id="3789699at2759"/>
<sequence length="547" mass="60143">MDDSDSLYEDPPKENHQNASAGPDLIVANTPGTQHFQLILDKPRKLYAAGNTITGLIEGWNVESGAHIHIILEGCAKVVVAIGNNVFKDRAVLLYEITHVKPESQGTVSRFSMTIPENVTPLPPAAEPIKAHWAHDWPAHASYESAPGHPLPPSTELPVKTLHTLRESATCRASISYKLTAILSYLSPSTNHLVPESSHQVPIFLTTLRLPSSTLTPLLSHPSKMTTNLTIQTRQLSTPSRLSLYQRLKDPFSASAPSFLFYARTSLPSVSSPGVGISVGIEINVLPPPLGKLYNFPVPNILVSSYVMRVRSYQGLRMHAPSAGNPARMKTYVFKAVEVRRTEQPEFMFRPESGGFEGQVCTLGCVGLSEDMVPSYKTFSLWRTYRLKVEVVLRVAGKEAVIRVKEDLNIIAREVQSEEESASKASGKRDMEREERDSGREQQEVSFQTANEAASVLTVGVAGAKSQDEEAGGRGRRMNKVCKSAGTVRNEPFINALAYTRRSSYPYSKTLSNPHTTLESQGTKIIDDQCLAFLSLNDITKENFSAL</sequence>
<keyword evidence="3" id="KW-1185">Reference proteome</keyword>
<dbReference type="AlphaFoldDB" id="A0A9P4N2S7"/>
<comment type="caution">
    <text evidence="2">The sequence shown here is derived from an EMBL/GenBank/DDBJ whole genome shotgun (WGS) entry which is preliminary data.</text>
</comment>
<name>A0A9P4N2S7_9PLEO</name>
<feature type="region of interest" description="Disordered" evidence="1">
    <location>
        <begin position="1"/>
        <end position="25"/>
    </location>
</feature>
<evidence type="ECO:0000313" key="2">
    <source>
        <dbReference type="EMBL" id="KAF2263682.1"/>
    </source>
</evidence>
<evidence type="ECO:0000256" key="1">
    <source>
        <dbReference type="SAM" id="MobiDB-lite"/>
    </source>
</evidence>